<dbReference type="PANTHER" id="PTHR10366:SF564">
    <property type="entry name" value="STEROL-4-ALPHA-CARBOXYLATE 3-DEHYDROGENASE, DECARBOXYLATING"/>
    <property type="match status" value="1"/>
</dbReference>
<evidence type="ECO:0000313" key="5">
    <source>
        <dbReference type="Proteomes" id="UP001519460"/>
    </source>
</evidence>
<sequence length="395" mass="43602">MSEVVCTPTQCSPTVMNGRAGRVDTVTARARFPAKVLVTGASGYIASHVVKQLQEAGHQVRGTVRSVKNTDKVKHLYNLCPYAAHKLELVEADLMDAESWQPAVQGMTYVIHVASPFPMTQPKNEDELIIPARDGTLNVLRACAKVPTIKRIVLTSSCASVGWEPRGENEPPRTEADWTDVDKVDAYSKSKTLAERAAWEFVRGLSGEERFELAVINPSLVLGPPLHGSACSSVDVMKQLLEKQTPVLPRMNLAIVDVRDVAQAHVRAMTSPDAAGNRHICNAATMQFAQIGVLLKSVFGPQGYDVPTCVAPDFMIRFASCFDKQARTLLPHIGDFKLFDNTRMREVLGVQPREMRDSIIEMAYALIENGFVKKTKKYRGPGGPEERQRYMALQL</sequence>
<reference evidence="4 5" key="1">
    <citation type="journal article" date="2023" name="Sci. Data">
        <title>Genome assembly of the Korean intertidal mud-creeper Batillaria attramentaria.</title>
        <authorList>
            <person name="Patra A.K."/>
            <person name="Ho P.T."/>
            <person name="Jun S."/>
            <person name="Lee S.J."/>
            <person name="Kim Y."/>
            <person name="Won Y.J."/>
        </authorList>
    </citation>
    <scope>NUCLEOTIDE SEQUENCE [LARGE SCALE GENOMIC DNA]</scope>
    <source>
        <strain evidence="4">Wonlab-2016</strain>
    </source>
</reference>
<proteinExistence type="inferred from homology"/>
<protein>
    <recommendedName>
        <fullName evidence="3">NAD-dependent epimerase/dehydratase domain-containing protein</fullName>
    </recommendedName>
</protein>
<evidence type="ECO:0000256" key="2">
    <source>
        <dbReference type="ARBA" id="ARBA00023445"/>
    </source>
</evidence>
<evidence type="ECO:0000256" key="1">
    <source>
        <dbReference type="ARBA" id="ARBA00023002"/>
    </source>
</evidence>
<evidence type="ECO:0000313" key="4">
    <source>
        <dbReference type="EMBL" id="KAK7466786.1"/>
    </source>
</evidence>
<comment type="similarity">
    <text evidence="2">Belongs to the NAD(P)-dependent epimerase/dehydratase family. Dihydroflavonol-4-reductase subfamily.</text>
</comment>
<evidence type="ECO:0000259" key="3">
    <source>
        <dbReference type="Pfam" id="PF01370"/>
    </source>
</evidence>
<organism evidence="4 5">
    <name type="scientific">Batillaria attramentaria</name>
    <dbReference type="NCBI Taxonomy" id="370345"/>
    <lineage>
        <taxon>Eukaryota</taxon>
        <taxon>Metazoa</taxon>
        <taxon>Spiralia</taxon>
        <taxon>Lophotrochozoa</taxon>
        <taxon>Mollusca</taxon>
        <taxon>Gastropoda</taxon>
        <taxon>Caenogastropoda</taxon>
        <taxon>Sorbeoconcha</taxon>
        <taxon>Cerithioidea</taxon>
        <taxon>Batillariidae</taxon>
        <taxon>Batillaria</taxon>
    </lineage>
</organism>
<name>A0ABD0J9K6_9CAEN</name>
<dbReference type="InterPro" id="IPR050425">
    <property type="entry name" value="NAD(P)_dehydrat-like"/>
</dbReference>
<dbReference type="PANTHER" id="PTHR10366">
    <property type="entry name" value="NAD DEPENDENT EPIMERASE/DEHYDRATASE"/>
    <property type="match status" value="1"/>
</dbReference>
<dbReference type="EMBL" id="JACVVK020000545">
    <property type="protein sequence ID" value="KAK7466786.1"/>
    <property type="molecule type" value="Genomic_DNA"/>
</dbReference>
<dbReference type="FunFam" id="3.40.50.720:FF:000336">
    <property type="entry name" value="Aldehyde reductase"/>
    <property type="match status" value="1"/>
</dbReference>
<dbReference type="Pfam" id="PF01370">
    <property type="entry name" value="Epimerase"/>
    <property type="match status" value="1"/>
</dbReference>
<dbReference type="AlphaFoldDB" id="A0ABD0J9K6"/>
<dbReference type="GO" id="GO:0016491">
    <property type="term" value="F:oxidoreductase activity"/>
    <property type="evidence" value="ECO:0007669"/>
    <property type="project" value="UniProtKB-KW"/>
</dbReference>
<keyword evidence="5" id="KW-1185">Reference proteome</keyword>
<dbReference type="Proteomes" id="UP001519460">
    <property type="component" value="Unassembled WGS sequence"/>
</dbReference>
<keyword evidence="1" id="KW-0560">Oxidoreductase</keyword>
<feature type="domain" description="NAD-dependent epimerase/dehydratase" evidence="3">
    <location>
        <begin position="36"/>
        <end position="283"/>
    </location>
</feature>
<comment type="caution">
    <text evidence="4">The sequence shown here is derived from an EMBL/GenBank/DDBJ whole genome shotgun (WGS) entry which is preliminary data.</text>
</comment>
<dbReference type="InterPro" id="IPR001509">
    <property type="entry name" value="Epimerase_deHydtase"/>
</dbReference>
<gene>
    <name evidence="4" type="ORF">BaRGS_00037102</name>
</gene>
<dbReference type="InterPro" id="IPR036291">
    <property type="entry name" value="NAD(P)-bd_dom_sf"/>
</dbReference>
<dbReference type="SUPFAM" id="SSF51735">
    <property type="entry name" value="NAD(P)-binding Rossmann-fold domains"/>
    <property type="match status" value="1"/>
</dbReference>
<accession>A0ABD0J9K6</accession>
<dbReference type="Gene3D" id="3.40.50.720">
    <property type="entry name" value="NAD(P)-binding Rossmann-like Domain"/>
    <property type="match status" value="1"/>
</dbReference>
<dbReference type="CDD" id="cd05227">
    <property type="entry name" value="AR_SDR_e"/>
    <property type="match status" value="1"/>
</dbReference>